<protein>
    <recommendedName>
        <fullName evidence="5">Secreted protein</fullName>
    </recommendedName>
</protein>
<dbReference type="Proteomes" id="UP001278500">
    <property type="component" value="Unassembled WGS sequence"/>
</dbReference>
<keyword evidence="2" id="KW-0732">Signal</keyword>
<evidence type="ECO:0000256" key="1">
    <source>
        <dbReference type="SAM" id="MobiDB-lite"/>
    </source>
</evidence>
<gene>
    <name evidence="3" type="ORF">B0H65DRAFT_450570</name>
</gene>
<sequence length="100" mass="11381">MFFSSSCLLLTCSVCVWYLVFHIQHAAIHTTRYCISPQMFSHPPDDVVFVSTSKLPDTTHATVFSAENTEIVHSQEQRSFPSRATVKRSKKQRPFGLCDD</sequence>
<dbReference type="GeneID" id="87863168"/>
<feature type="signal peptide" evidence="2">
    <location>
        <begin position="1"/>
        <end position="22"/>
    </location>
</feature>
<comment type="caution">
    <text evidence="3">The sequence shown here is derived from an EMBL/GenBank/DDBJ whole genome shotgun (WGS) entry which is preliminary data.</text>
</comment>
<evidence type="ECO:0000313" key="4">
    <source>
        <dbReference type="Proteomes" id="UP001278500"/>
    </source>
</evidence>
<dbReference type="RefSeq" id="XP_062686434.1">
    <property type="nucleotide sequence ID" value="XM_062826014.1"/>
</dbReference>
<reference evidence="3" key="1">
    <citation type="journal article" date="2023" name="Mol. Phylogenet. Evol.">
        <title>Genome-scale phylogeny and comparative genomics of the fungal order Sordariales.</title>
        <authorList>
            <person name="Hensen N."/>
            <person name="Bonometti L."/>
            <person name="Westerberg I."/>
            <person name="Brannstrom I.O."/>
            <person name="Guillou S."/>
            <person name="Cros-Aarteil S."/>
            <person name="Calhoun S."/>
            <person name="Haridas S."/>
            <person name="Kuo A."/>
            <person name="Mondo S."/>
            <person name="Pangilinan J."/>
            <person name="Riley R."/>
            <person name="LaButti K."/>
            <person name="Andreopoulos B."/>
            <person name="Lipzen A."/>
            <person name="Chen C."/>
            <person name="Yan M."/>
            <person name="Daum C."/>
            <person name="Ng V."/>
            <person name="Clum A."/>
            <person name="Steindorff A."/>
            <person name="Ohm R.A."/>
            <person name="Martin F."/>
            <person name="Silar P."/>
            <person name="Natvig D.O."/>
            <person name="Lalanne C."/>
            <person name="Gautier V."/>
            <person name="Ament-Velasquez S.L."/>
            <person name="Kruys A."/>
            <person name="Hutchinson M.I."/>
            <person name="Powell A.J."/>
            <person name="Barry K."/>
            <person name="Miller A.N."/>
            <person name="Grigoriev I.V."/>
            <person name="Debuchy R."/>
            <person name="Gladieux P."/>
            <person name="Hiltunen Thoren M."/>
            <person name="Johannesson H."/>
        </authorList>
    </citation>
    <scope>NUCLEOTIDE SEQUENCE</scope>
    <source>
        <strain evidence="3">CBS 560.94</strain>
    </source>
</reference>
<proteinExistence type="predicted"/>
<accession>A0AAE0MWP7</accession>
<name>A0AAE0MWP7_9PEZI</name>
<feature type="region of interest" description="Disordered" evidence="1">
    <location>
        <begin position="74"/>
        <end position="100"/>
    </location>
</feature>
<evidence type="ECO:0000256" key="2">
    <source>
        <dbReference type="SAM" id="SignalP"/>
    </source>
</evidence>
<dbReference type="EMBL" id="JAUEPP010000001">
    <property type="protein sequence ID" value="KAK3355056.1"/>
    <property type="molecule type" value="Genomic_DNA"/>
</dbReference>
<feature type="chain" id="PRO_5041995099" description="Secreted protein" evidence="2">
    <location>
        <begin position="23"/>
        <end position="100"/>
    </location>
</feature>
<organism evidence="3 4">
    <name type="scientific">Neurospora tetraspora</name>
    <dbReference type="NCBI Taxonomy" id="94610"/>
    <lineage>
        <taxon>Eukaryota</taxon>
        <taxon>Fungi</taxon>
        <taxon>Dikarya</taxon>
        <taxon>Ascomycota</taxon>
        <taxon>Pezizomycotina</taxon>
        <taxon>Sordariomycetes</taxon>
        <taxon>Sordariomycetidae</taxon>
        <taxon>Sordariales</taxon>
        <taxon>Sordariaceae</taxon>
        <taxon>Neurospora</taxon>
    </lineage>
</organism>
<keyword evidence="4" id="KW-1185">Reference proteome</keyword>
<evidence type="ECO:0000313" key="3">
    <source>
        <dbReference type="EMBL" id="KAK3355056.1"/>
    </source>
</evidence>
<dbReference type="AlphaFoldDB" id="A0AAE0MWP7"/>
<evidence type="ECO:0008006" key="5">
    <source>
        <dbReference type="Google" id="ProtNLM"/>
    </source>
</evidence>
<reference evidence="3" key="2">
    <citation type="submission" date="2023-06" db="EMBL/GenBank/DDBJ databases">
        <authorList>
            <consortium name="Lawrence Berkeley National Laboratory"/>
            <person name="Haridas S."/>
            <person name="Hensen N."/>
            <person name="Bonometti L."/>
            <person name="Westerberg I."/>
            <person name="Brannstrom I.O."/>
            <person name="Guillou S."/>
            <person name="Cros-Aarteil S."/>
            <person name="Calhoun S."/>
            <person name="Kuo A."/>
            <person name="Mondo S."/>
            <person name="Pangilinan J."/>
            <person name="Riley R."/>
            <person name="Labutti K."/>
            <person name="Andreopoulos B."/>
            <person name="Lipzen A."/>
            <person name="Chen C."/>
            <person name="Yanf M."/>
            <person name="Daum C."/>
            <person name="Ng V."/>
            <person name="Clum A."/>
            <person name="Steindorff A."/>
            <person name="Ohm R."/>
            <person name="Martin F."/>
            <person name="Silar P."/>
            <person name="Natvig D."/>
            <person name="Lalanne C."/>
            <person name="Gautier V."/>
            <person name="Ament-Velasquez S.L."/>
            <person name="Kruys A."/>
            <person name="Hutchinson M.I."/>
            <person name="Powell A.J."/>
            <person name="Barry K."/>
            <person name="Miller A.N."/>
            <person name="Grigoriev I.V."/>
            <person name="Debuchy R."/>
            <person name="Gladieux P."/>
            <person name="Thoren M.H."/>
            <person name="Johannesson H."/>
        </authorList>
    </citation>
    <scope>NUCLEOTIDE SEQUENCE</scope>
    <source>
        <strain evidence="3">CBS 560.94</strain>
    </source>
</reference>